<reference evidence="1 2" key="1">
    <citation type="submission" date="2017-04" db="EMBL/GenBank/DDBJ databases">
        <title>Haemophilus influenzae in COPD genome sequencing project.</title>
        <authorList>
            <person name="Murphy T.F."/>
            <person name="Kong Y."/>
            <person name="Nadendla S."/>
            <person name="Tettelin H."/>
            <person name="Pettigrew M."/>
        </authorList>
    </citation>
    <scope>NUCLEOTIDE SEQUENCE [LARGE SCALE GENOMIC DNA]</scope>
    <source>
        <strain evidence="1 2">56P127H1</strain>
    </source>
</reference>
<name>A0A2S9RS16_HAEIF</name>
<organism evidence="1 2">
    <name type="scientific">Haemophilus influenzae</name>
    <dbReference type="NCBI Taxonomy" id="727"/>
    <lineage>
        <taxon>Bacteria</taxon>
        <taxon>Pseudomonadati</taxon>
        <taxon>Pseudomonadota</taxon>
        <taxon>Gammaproteobacteria</taxon>
        <taxon>Pasteurellales</taxon>
        <taxon>Pasteurellaceae</taxon>
        <taxon>Haemophilus</taxon>
    </lineage>
</organism>
<dbReference type="EMBL" id="NEBY01000083">
    <property type="protein sequence ID" value="PRJ65332.1"/>
    <property type="molecule type" value="Genomic_DNA"/>
</dbReference>
<dbReference type="Proteomes" id="UP000238532">
    <property type="component" value="Unassembled WGS sequence"/>
</dbReference>
<comment type="caution">
    <text evidence="1">The sequence shown here is derived from an EMBL/GenBank/DDBJ whole genome shotgun (WGS) entry which is preliminary data.</text>
</comment>
<accession>A0A2S9RS16</accession>
<proteinExistence type="predicted"/>
<evidence type="ECO:0000313" key="1">
    <source>
        <dbReference type="EMBL" id="PRJ65332.1"/>
    </source>
</evidence>
<protein>
    <submittedName>
        <fullName evidence="1">Glutathione-regulated potassium-efflux system protein KefB</fullName>
    </submittedName>
</protein>
<sequence length="50" mass="5381">MNSLFRLISKARIREMMTAGALLVVLGAALAMEIGGLSMAMDTCCWCDDV</sequence>
<dbReference type="AlphaFoldDB" id="A0A2S9RS16"/>
<evidence type="ECO:0000313" key="2">
    <source>
        <dbReference type="Proteomes" id="UP000238532"/>
    </source>
</evidence>
<gene>
    <name evidence="1" type="primary">kefB</name>
    <name evidence="1" type="ORF">BV102_00188</name>
</gene>